<dbReference type="InterPro" id="IPR043128">
    <property type="entry name" value="Rev_trsase/Diguanyl_cyclase"/>
</dbReference>
<dbReference type="InterPro" id="IPR000014">
    <property type="entry name" value="PAS"/>
</dbReference>
<dbReference type="Gene3D" id="3.30.70.270">
    <property type="match status" value="1"/>
</dbReference>
<evidence type="ECO:0000259" key="4">
    <source>
        <dbReference type="PROSITE" id="PS50887"/>
    </source>
</evidence>
<dbReference type="SMART" id="SM00052">
    <property type="entry name" value="EAL"/>
    <property type="match status" value="1"/>
</dbReference>
<dbReference type="InterPro" id="IPR052155">
    <property type="entry name" value="Biofilm_reg_signaling"/>
</dbReference>
<dbReference type="Proteomes" id="UP001500547">
    <property type="component" value="Unassembled WGS sequence"/>
</dbReference>
<evidence type="ECO:0000259" key="2">
    <source>
        <dbReference type="PROSITE" id="PS50113"/>
    </source>
</evidence>
<evidence type="ECO:0000256" key="1">
    <source>
        <dbReference type="SAM" id="Coils"/>
    </source>
</evidence>
<dbReference type="Pfam" id="PF00990">
    <property type="entry name" value="GGDEF"/>
    <property type="match status" value="1"/>
</dbReference>
<dbReference type="EMBL" id="BAABLD010000008">
    <property type="protein sequence ID" value="GAA5164949.1"/>
    <property type="molecule type" value="Genomic_DNA"/>
</dbReference>
<accession>A0ABP9QNP8</accession>
<dbReference type="InterPro" id="IPR035919">
    <property type="entry name" value="EAL_sf"/>
</dbReference>
<evidence type="ECO:0000313" key="5">
    <source>
        <dbReference type="EMBL" id="GAA5164949.1"/>
    </source>
</evidence>
<dbReference type="Gene3D" id="3.20.20.450">
    <property type="entry name" value="EAL domain"/>
    <property type="match status" value="1"/>
</dbReference>
<feature type="domain" description="EAL" evidence="3">
    <location>
        <begin position="333"/>
        <end position="587"/>
    </location>
</feature>
<dbReference type="Pfam" id="PF00563">
    <property type="entry name" value="EAL"/>
    <property type="match status" value="1"/>
</dbReference>
<dbReference type="InterPro" id="IPR001633">
    <property type="entry name" value="EAL_dom"/>
</dbReference>
<protein>
    <recommendedName>
        <fullName evidence="7">EAL domain-containing protein</fullName>
    </recommendedName>
</protein>
<dbReference type="CDD" id="cd01949">
    <property type="entry name" value="GGDEF"/>
    <property type="match status" value="1"/>
</dbReference>
<gene>
    <name evidence="5" type="ORF">GCM10025770_19690</name>
</gene>
<dbReference type="PANTHER" id="PTHR44757:SF2">
    <property type="entry name" value="BIOFILM ARCHITECTURE MAINTENANCE PROTEIN MBAA"/>
    <property type="match status" value="1"/>
</dbReference>
<dbReference type="PROSITE" id="PS50883">
    <property type="entry name" value="EAL"/>
    <property type="match status" value="1"/>
</dbReference>
<dbReference type="SUPFAM" id="SSF55073">
    <property type="entry name" value="Nucleotide cyclase"/>
    <property type="match status" value="1"/>
</dbReference>
<dbReference type="InterPro" id="IPR000160">
    <property type="entry name" value="GGDEF_dom"/>
</dbReference>
<evidence type="ECO:0000259" key="3">
    <source>
        <dbReference type="PROSITE" id="PS50883"/>
    </source>
</evidence>
<dbReference type="PROSITE" id="PS50113">
    <property type="entry name" value="PAC"/>
    <property type="match status" value="1"/>
</dbReference>
<dbReference type="CDD" id="cd00130">
    <property type="entry name" value="PAS"/>
    <property type="match status" value="1"/>
</dbReference>
<feature type="domain" description="GGDEF" evidence="4">
    <location>
        <begin position="186"/>
        <end position="324"/>
    </location>
</feature>
<dbReference type="InterPro" id="IPR029787">
    <property type="entry name" value="Nucleotide_cyclase"/>
</dbReference>
<name>A0ABP9QNP8_9RHOO</name>
<dbReference type="CDD" id="cd01948">
    <property type="entry name" value="EAL"/>
    <property type="match status" value="1"/>
</dbReference>
<dbReference type="PANTHER" id="PTHR44757">
    <property type="entry name" value="DIGUANYLATE CYCLASE DGCP"/>
    <property type="match status" value="1"/>
</dbReference>
<keyword evidence="6" id="KW-1185">Reference proteome</keyword>
<dbReference type="NCBIfam" id="TIGR00254">
    <property type="entry name" value="GGDEF"/>
    <property type="match status" value="1"/>
</dbReference>
<dbReference type="InterPro" id="IPR000700">
    <property type="entry name" value="PAS-assoc_C"/>
</dbReference>
<proteinExistence type="predicted"/>
<feature type="domain" description="PAC" evidence="2">
    <location>
        <begin position="83"/>
        <end position="136"/>
    </location>
</feature>
<feature type="coiled-coil region" evidence="1">
    <location>
        <begin position="127"/>
        <end position="161"/>
    </location>
</feature>
<dbReference type="SUPFAM" id="SSF141868">
    <property type="entry name" value="EAL domain-like"/>
    <property type="match status" value="1"/>
</dbReference>
<dbReference type="Gene3D" id="3.30.450.20">
    <property type="entry name" value="PAS domain"/>
    <property type="match status" value="1"/>
</dbReference>
<dbReference type="PROSITE" id="PS50887">
    <property type="entry name" value="GGDEF"/>
    <property type="match status" value="1"/>
</dbReference>
<organism evidence="5 6">
    <name type="scientific">Viridibacterium curvum</name>
    <dbReference type="NCBI Taxonomy" id="1101404"/>
    <lineage>
        <taxon>Bacteria</taxon>
        <taxon>Pseudomonadati</taxon>
        <taxon>Pseudomonadota</taxon>
        <taxon>Betaproteobacteria</taxon>
        <taxon>Rhodocyclales</taxon>
        <taxon>Rhodocyclaceae</taxon>
        <taxon>Viridibacterium</taxon>
    </lineage>
</organism>
<dbReference type="InterPro" id="IPR013655">
    <property type="entry name" value="PAS_fold_3"/>
</dbReference>
<keyword evidence="1" id="KW-0175">Coiled coil</keyword>
<dbReference type="Pfam" id="PF08447">
    <property type="entry name" value="PAS_3"/>
    <property type="match status" value="1"/>
</dbReference>
<evidence type="ECO:0000313" key="6">
    <source>
        <dbReference type="Proteomes" id="UP001500547"/>
    </source>
</evidence>
<dbReference type="InterPro" id="IPR035965">
    <property type="entry name" value="PAS-like_dom_sf"/>
</dbReference>
<reference evidence="6" key="1">
    <citation type="journal article" date="2019" name="Int. J. Syst. Evol. Microbiol.">
        <title>The Global Catalogue of Microorganisms (GCM) 10K type strain sequencing project: providing services to taxonomists for standard genome sequencing and annotation.</title>
        <authorList>
            <consortium name="The Broad Institute Genomics Platform"/>
            <consortium name="The Broad Institute Genome Sequencing Center for Infectious Disease"/>
            <person name="Wu L."/>
            <person name="Ma J."/>
        </authorList>
    </citation>
    <scope>NUCLEOTIDE SEQUENCE [LARGE SCALE GENOMIC DNA]</scope>
    <source>
        <strain evidence="6">JCM 18715</strain>
    </source>
</reference>
<dbReference type="SUPFAM" id="SSF55785">
    <property type="entry name" value="PYP-like sensor domain (PAS domain)"/>
    <property type="match status" value="1"/>
</dbReference>
<sequence length="593" mass="66794">MSASDDHKRLQLALEAAGLDLWENDLVAGKVTHPAARTFRELGYEPQEVGDNLAFWLDILHPDDMPSVGAALEAYRAGRADNYRSEFRLRAKTGEWTWYANYGKVMNGAADAGMHRFIGVTFNIDERKRREEELARINQLLSTQNQQLDQMNNHLEKLSTTDPLTGLYNRRAVNEHLHRLVSVEQHPSGLLFVDLDNFKKINDLYGHDVGDILLCQVAQRLQSCIDSSDLIARFGGDEFVLLIRAPEPAGSSLRAHLEALCARILEILAQPYLIGDLQLHSYGSIGVACFPDDGWTVDELTKRADIALYRAKHKGRNLSCFFQYSMETELRYQDSMETELRAALKTRQLELLYQLQVDRHLRPIGAEALLRWHHPTRGLLNPMEFLPEAVNTGLVHDIDKLVLDTACATLGKWLHDPALKDMRLSVNITARSFEDPAFVQTILRLLDKYKLPPGKLYLELTEHIKPQSLPKAARVINQLRARGVRFALDDFGTGYASLEALKHLRFDQIKINSAFVDDVAENAVSQAIVAGVMTIANAMGIEVLAEAVERHEQLQRLTQHGIQRYQGFLFGKALPGSVIEAAIRNSDSEQLPP</sequence>
<evidence type="ECO:0008006" key="7">
    <source>
        <dbReference type="Google" id="ProtNLM"/>
    </source>
</evidence>
<dbReference type="RefSeq" id="WP_345532756.1">
    <property type="nucleotide sequence ID" value="NZ_BAABLD010000008.1"/>
</dbReference>
<dbReference type="SMART" id="SM00267">
    <property type="entry name" value="GGDEF"/>
    <property type="match status" value="1"/>
</dbReference>
<comment type="caution">
    <text evidence="5">The sequence shown here is derived from an EMBL/GenBank/DDBJ whole genome shotgun (WGS) entry which is preliminary data.</text>
</comment>